<keyword evidence="2" id="KW-0255">Endonuclease</keyword>
<dbReference type="InterPro" id="IPR003615">
    <property type="entry name" value="HNH_nuc"/>
</dbReference>
<dbReference type="Proteomes" id="UP001170959">
    <property type="component" value="Unassembled WGS sequence"/>
</dbReference>
<feature type="domain" description="HNH nuclease" evidence="1">
    <location>
        <begin position="6"/>
        <end position="69"/>
    </location>
</feature>
<dbReference type="RefSeq" id="WP_286494117.1">
    <property type="nucleotide sequence ID" value="NZ_JACAGJ010000008.1"/>
</dbReference>
<reference evidence="2" key="2">
    <citation type="journal article" date="2022" name="Sci. Total Environ.">
        <title>Prevalence, transmission, and molecular epidemiology of tet(X)-positive bacteria among humans, animals, and environmental niches in China: An epidemiological, and genomic-based study.</title>
        <authorList>
            <person name="Dong N."/>
            <person name="Zeng Y."/>
            <person name="Cai C."/>
            <person name="Sun C."/>
            <person name="Lu J."/>
            <person name="Liu C."/>
            <person name="Zhou H."/>
            <person name="Sun Q."/>
            <person name="Shu L."/>
            <person name="Wang H."/>
            <person name="Wang Y."/>
            <person name="Wang S."/>
            <person name="Wu C."/>
            <person name="Chan E.W."/>
            <person name="Chen G."/>
            <person name="Shen Z."/>
            <person name="Chen S."/>
            <person name="Zhang R."/>
        </authorList>
    </citation>
    <scope>NUCLEOTIDE SEQUENCE</scope>
    <source>
        <strain evidence="2">R655-4</strain>
    </source>
</reference>
<dbReference type="EMBL" id="JACAGJ010000008">
    <property type="protein sequence ID" value="MDM1073671.1"/>
    <property type="molecule type" value="Genomic_DNA"/>
</dbReference>
<dbReference type="SMART" id="SM00507">
    <property type="entry name" value="HNHc"/>
    <property type="match status" value="1"/>
</dbReference>
<dbReference type="AlphaFoldDB" id="A0AAJ1V8L5"/>
<accession>A0AAJ1V8L5</accession>
<evidence type="ECO:0000313" key="3">
    <source>
        <dbReference type="Proteomes" id="UP001170959"/>
    </source>
</evidence>
<evidence type="ECO:0000313" key="2">
    <source>
        <dbReference type="EMBL" id="MDM1073671.1"/>
    </source>
</evidence>
<evidence type="ECO:0000259" key="1">
    <source>
        <dbReference type="SMART" id="SM00507"/>
    </source>
</evidence>
<dbReference type="InterPro" id="IPR002711">
    <property type="entry name" value="HNH"/>
</dbReference>
<sequence>MAISKKVREIVYQKYDCKCAYCGTELKEMKDMQVDHIIAKQRLSDHHLLQGKSIDDLTNLNPACRSCNKFKDTFSIEMFREQIQGQINKFRKYHPTFNLAERYGLFTCNEKVEVKFYFELIKNK</sequence>
<dbReference type="CDD" id="cd00085">
    <property type="entry name" value="HNHc"/>
    <property type="match status" value="1"/>
</dbReference>
<name>A0AAJ1V8L5_9FLAO</name>
<proteinExistence type="predicted"/>
<dbReference type="Pfam" id="PF01844">
    <property type="entry name" value="HNH"/>
    <property type="match status" value="1"/>
</dbReference>
<keyword evidence="2" id="KW-0540">Nuclease</keyword>
<dbReference type="GO" id="GO:0003676">
    <property type="term" value="F:nucleic acid binding"/>
    <property type="evidence" value="ECO:0007669"/>
    <property type="project" value="InterPro"/>
</dbReference>
<organism evidence="2 3">
    <name type="scientific">Empedobacter brevis</name>
    <dbReference type="NCBI Taxonomy" id="247"/>
    <lineage>
        <taxon>Bacteria</taxon>
        <taxon>Pseudomonadati</taxon>
        <taxon>Bacteroidota</taxon>
        <taxon>Flavobacteriia</taxon>
        <taxon>Flavobacteriales</taxon>
        <taxon>Weeksellaceae</taxon>
        <taxon>Empedobacter</taxon>
    </lineage>
</organism>
<protein>
    <submittedName>
        <fullName evidence="2">HNH endonuclease</fullName>
    </submittedName>
</protein>
<comment type="caution">
    <text evidence="2">The sequence shown here is derived from an EMBL/GenBank/DDBJ whole genome shotgun (WGS) entry which is preliminary data.</text>
</comment>
<keyword evidence="2" id="KW-0378">Hydrolase</keyword>
<gene>
    <name evidence="2" type="ORF">HX001_14370</name>
</gene>
<dbReference type="GO" id="GO:0008270">
    <property type="term" value="F:zinc ion binding"/>
    <property type="evidence" value="ECO:0007669"/>
    <property type="project" value="InterPro"/>
</dbReference>
<dbReference type="Gene3D" id="1.10.30.50">
    <property type="match status" value="1"/>
</dbReference>
<dbReference type="GO" id="GO:0004519">
    <property type="term" value="F:endonuclease activity"/>
    <property type="evidence" value="ECO:0007669"/>
    <property type="project" value="UniProtKB-KW"/>
</dbReference>
<reference evidence="2" key="1">
    <citation type="submission" date="2020-06" db="EMBL/GenBank/DDBJ databases">
        <authorList>
            <person name="Dong N."/>
        </authorList>
    </citation>
    <scope>NUCLEOTIDE SEQUENCE</scope>
    <source>
        <strain evidence="2">R655-4</strain>
    </source>
</reference>